<dbReference type="EMBL" id="CP044205">
    <property type="protein sequence ID" value="QFY41277.1"/>
    <property type="molecule type" value="Genomic_DNA"/>
</dbReference>
<dbReference type="Pfam" id="PF04828">
    <property type="entry name" value="GFA"/>
    <property type="match status" value="1"/>
</dbReference>
<dbReference type="GO" id="GO:0016846">
    <property type="term" value="F:carbon-sulfur lyase activity"/>
    <property type="evidence" value="ECO:0007669"/>
    <property type="project" value="InterPro"/>
</dbReference>
<gene>
    <name evidence="6" type="ORF">F6R98_00480</name>
</gene>
<dbReference type="PROSITE" id="PS51891">
    <property type="entry name" value="CENP_V_GFA"/>
    <property type="match status" value="1"/>
</dbReference>
<dbReference type="GO" id="GO:0046872">
    <property type="term" value="F:metal ion binding"/>
    <property type="evidence" value="ECO:0007669"/>
    <property type="project" value="UniProtKB-KW"/>
</dbReference>
<dbReference type="RefSeq" id="WP_153247254.1">
    <property type="nucleotide sequence ID" value="NZ_CP044205.1"/>
</dbReference>
<evidence type="ECO:0000256" key="4">
    <source>
        <dbReference type="ARBA" id="ARBA00023239"/>
    </source>
</evidence>
<dbReference type="Gene3D" id="3.90.1590.10">
    <property type="entry name" value="glutathione-dependent formaldehyde- activating enzyme (gfa)"/>
    <property type="match status" value="1"/>
</dbReference>
<evidence type="ECO:0000256" key="3">
    <source>
        <dbReference type="ARBA" id="ARBA00022833"/>
    </source>
</evidence>
<dbReference type="SUPFAM" id="SSF51316">
    <property type="entry name" value="Mss4-like"/>
    <property type="match status" value="1"/>
</dbReference>
<dbReference type="OrthoDB" id="9786619at2"/>
<dbReference type="InterPro" id="IPR006913">
    <property type="entry name" value="CENP-V/GFA"/>
</dbReference>
<dbReference type="KEGG" id="mmob:F6R98_00480"/>
<keyword evidence="3" id="KW-0862">Zinc</keyword>
<dbReference type="PANTHER" id="PTHR33337:SF40">
    <property type="entry name" value="CENP-V_GFA DOMAIN-CONTAINING PROTEIN-RELATED"/>
    <property type="match status" value="1"/>
</dbReference>
<keyword evidence="2" id="KW-0479">Metal-binding</keyword>
<comment type="similarity">
    <text evidence="1">Belongs to the Gfa family.</text>
</comment>
<feature type="domain" description="CENP-V/GFA" evidence="5">
    <location>
        <begin position="3"/>
        <end position="106"/>
    </location>
</feature>
<keyword evidence="4" id="KW-0456">Lyase</keyword>
<accession>A0A5Q0BGG3</accession>
<reference evidence="6 7" key="1">
    <citation type="submission" date="2019-09" db="EMBL/GenBank/DDBJ databases">
        <title>Ecophysiology of the spiral-shaped methanotroph Methylospira mobilis as revealed by the complete genome sequence.</title>
        <authorList>
            <person name="Oshkin I.Y."/>
            <person name="Dedysh S.N."/>
            <person name="Miroshnikov K."/>
            <person name="Danilova O.V."/>
            <person name="Hakobyan A."/>
            <person name="Liesack W."/>
        </authorList>
    </citation>
    <scope>NUCLEOTIDE SEQUENCE [LARGE SCALE GENOMIC DNA]</scope>
    <source>
        <strain evidence="6 7">Shm1</strain>
    </source>
</reference>
<evidence type="ECO:0000313" key="6">
    <source>
        <dbReference type="EMBL" id="QFY41277.1"/>
    </source>
</evidence>
<evidence type="ECO:0000259" key="5">
    <source>
        <dbReference type="PROSITE" id="PS51891"/>
    </source>
</evidence>
<sequence>MSISGKCLCGAVSYLSEVNYQMSGNCHCVDCKRISGAAYAPMMFFPEDKLIVNGDLKYYSSPGGSGRMMHRGFCPNCGSQMFAKIEALPGLIAVRAGTLDDLSRYDPKVDLFISHAPFWDVMDPALPKFEKMPGAIALYGLIK</sequence>
<keyword evidence="7" id="KW-1185">Reference proteome</keyword>
<proteinExistence type="inferred from homology"/>
<dbReference type="AlphaFoldDB" id="A0A5Q0BGG3"/>
<name>A0A5Q0BGG3_9GAMM</name>
<evidence type="ECO:0000313" key="7">
    <source>
        <dbReference type="Proteomes" id="UP000325755"/>
    </source>
</evidence>
<evidence type="ECO:0000256" key="2">
    <source>
        <dbReference type="ARBA" id="ARBA00022723"/>
    </source>
</evidence>
<dbReference type="Proteomes" id="UP000325755">
    <property type="component" value="Chromosome"/>
</dbReference>
<evidence type="ECO:0000256" key="1">
    <source>
        <dbReference type="ARBA" id="ARBA00005495"/>
    </source>
</evidence>
<organism evidence="6 7">
    <name type="scientific">Candidatus Methylospira mobilis</name>
    <dbReference type="NCBI Taxonomy" id="1808979"/>
    <lineage>
        <taxon>Bacteria</taxon>
        <taxon>Pseudomonadati</taxon>
        <taxon>Pseudomonadota</taxon>
        <taxon>Gammaproteobacteria</taxon>
        <taxon>Methylococcales</taxon>
        <taxon>Methylococcaceae</taxon>
        <taxon>Candidatus Methylospira</taxon>
    </lineage>
</organism>
<dbReference type="InParanoid" id="A0A5Q0BGG3"/>
<dbReference type="InterPro" id="IPR011057">
    <property type="entry name" value="Mss4-like_sf"/>
</dbReference>
<protein>
    <submittedName>
        <fullName evidence="6">GFA family protein</fullName>
    </submittedName>
</protein>
<dbReference type="PANTHER" id="PTHR33337">
    <property type="entry name" value="GFA DOMAIN-CONTAINING PROTEIN"/>
    <property type="match status" value="1"/>
</dbReference>